<keyword evidence="4" id="KW-0963">Cytoplasm</keyword>
<dbReference type="InterPro" id="IPR006203">
    <property type="entry name" value="GHMP_knse_ATP-bd_CS"/>
</dbReference>
<evidence type="ECO:0000313" key="15">
    <source>
        <dbReference type="EMBL" id="PKT69245.1"/>
    </source>
</evidence>
<dbReference type="UniPathway" id="UPA00057">
    <property type="reaction ID" value="UER00098"/>
</dbReference>
<evidence type="ECO:0000256" key="1">
    <source>
        <dbReference type="ARBA" id="ARBA00004496"/>
    </source>
</evidence>
<evidence type="ECO:0000256" key="3">
    <source>
        <dbReference type="ARBA" id="ARBA00012103"/>
    </source>
</evidence>
<evidence type="ECO:0000259" key="14">
    <source>
        <dbReference type="Pfam" id="PF08544"/>
    </source>
</evidence>
<keyword evidence="7" id="KW-0547">Nucleotide-binding</keyword>
<keyword evidence="6" id="KW-0808">Transferase</keyword>
<dbReference type="InterPro" id="IPR036554">
    <property type="entry name" value="GHMP_kinase_C_sf"/>
</dbReference>
<comment type="caution">
    <text evidence="15">The sequence shown here is derived from an EMBL/GenBank/DDBJ whole genome shotgun (WGS) entry which is preliminary data.</text>
</comment>
<sequence>MRKRQGELSALTLPASVEGAAGTAGAAKAPGAHPGGGAVGVGRAHAKAIVLGEHAVVYGAPALALPVPQLTVTARARRSSHPGDGDGLSFTVPGSAPRAVVDRACHGLRRLVGAFRERTGVHDGSPLEVCLDGGIPPGRGLGSSAANSRAVVLALAGLFGRELSEDMAFDLVQTAENVTHGRASGVDAMTVGASAPLLFRAGRARPLAVGCDGVFIVADSGTAGGTKEAGELLRAGFGRRAGAREAFVRRAARLAGRAARALAEGRDAELGTQLTHYHELMRDAGLSTGRIDALVHAALAAGSHGAKITGGGLGGCVLALASPRAAGRVTQRLLEAGAVGAWAVPLERGRRP</sequence>
<dbReference type="EC" id="2.7.1.36" evidence="3"/>
<dbReference type="InterPro" id="IPR014721">
    <property type="entry name" value="Ribsml_uS5_D2-typ_fold_subgr"/>
</dbReference>
<gene>
    <name evidence="15" type="primary">mvk</name>
    <name evidence="15" type="ORF">CW362_30690</name>
</gene>
<comment type="subcellular location">
    <subcellularLocation>
        <location evidence="1">Cytoplasm</location>
    </subcellularLocation>
</comment>
<dbReference type="GO" id="GO:0005829">
    <property type="term" value="C:cytosol"/>
    <property type="evidence" value="ECO:0007669"/>
    <property type="project" value="TreeGrafter"/>
</dbReference>
<keyword evidence="9" id="KW-0067">ATP-binding</keyword>
<dbReference type="Gene3D" id="3.30.230.10">
    <property type="match status" value="1"/>
</dbReference>
<evidence type="ECO:0000256" key="10">
    <source>
        <dbReference type="ARBA" id="ARBA00022842"/>
    </source>
</evidence>
<evidence type="ECO:0000256" key="8">
    <source>
        <dbReference type="ARBA" id="ARBA00022777"/>
    </source>
</evidence>
<name>A0A2I0SH49_9ACTN</name>
<evidence type="ECO:0000313" key="16">
    <source>
        <dbReference type="Proteomes" id="UP000236178"/>
    </source>
</evidence>
<evidence type="ECO:0000256" key="11">
    <source>
        <dbReference type="ARBA" id="ARBA00023098"/>
    </source>
</evidence>
<dbReference type="SUPFAM" id="SSF55060">
    <property type="entry name" value="GHMP Kinase, C-terminal domain"/>
    <property type="match status" value="1"/>
</dbReference>
<dbReference type="PANTHER" id="PTHR43290:SF2">
    <property type="entry name" value="MEVALONATE KINASE"/>
    <property type="match status" value="1"/>
</dbReference>
<dbReference type="OrthoDB" id="9764892at2"/>
<evidence type="ECO:0000256" key="12">
    <source>
        <dbReference type="ARBA" id="ARBA00029438"/>
    </source>
</evidence>
<dbReference type="InterPro" id="IPR006205">
    <property type="entry name" value="Mev_gal_kin"/>
</dbReference>
<keyword evidence="11" id="KW-0443">Lipid metabolism</keyword>
<dbReference type="Pfam" id="PF00288">
    <property type="entry name" value="GHMP_kinases_N"/>
    <property type="match status" value="1"/>
</dbReference>
<dbReference type="Pfam" id="PF08544">
    <property type="entry name" value="GHMP_kinases_C"/>
    <property type="match status" value="1"/>
</dbReference>
<accession>A0A2I0SH49</accession>
<evidence type="ECO:0000256" key="2">
    <source>
        <dbReference type="ARBA" id="ARBA00006495"/>
    </source>
</evidence>
<dbReference type="Proteomes" id="UP000236178">
    <property type="component" value="Unassembled WGS sequence"/>
</dbReference>
<keyword evidence="10" id="KW-0460">Magnesium</keyword>
<dbReference type="PANTHER" id="PTHR43290">
    <property type="entry name" value="MEVALONATE KINASE"/>
    <property type="match status" value="1"/>
</dbReference>
<dbReference type="AlphaFoldDB" id="A0A2I0SH49"/>
<dbReference type="Gene3D" id="3.30.70.890">
    <property type="entry name" value="GHMP kinase, C-terminal domain"/>
    <property type="match status" value="1"/>
</dbReference>
<dbReference type="SUPFAM" id="SSF54211">
    <property type="entry name" value="Ribosomal protein S5 domain 2-like"/>
    <property type="match status" value="1"/>
</dbReference>
<dbReference type="GO" id="GO:0019287">
    <property type="term" value="P:isopentenyl diphosphate biosynthetic process, mevalonate pathway"/>
    <property type="evidence" value="ECO:0007669"/>
    <property type="project" value="UniProtKB-UniPathway"/>
</dbReference>
<dbReference type="EMBL" id="PJOS01000081">
    <property type="protein sequence ID" value="PKT69245.1"/>
    <property type="molecule type" value="Genomic_DNA"/>
</dbReference>
<evidence type="ECO:0000259" key="13">
    <source>
        <dbReference type="Pfam" id="PF00288"/>
    </source>
</evidence>
<dbReference type="InterPro" id="IPR006204">
    <property type="entry name" value="GHMP_kinase_N_dom"/>
</dbReference>
<evidence type="ECO:0000256" key="7">
    <source>
        <dbReference type="ARBA" id="ARBA00022741"/>
    </source>
</evidence>
<evidence type="ECO:0000256" key="5">
    <source>
        <dbReference type="ARBA" id="ARBA00022516"/>
    </source>
</evidence>
<proteinExistence type="inferred from homology"/>
<dbReference type="InterPro" id="IPR013750">
    <property type="entry name" value="GHMP_kinase_C_dom"/>
</dbReference>
<protein>
    <recommendedName>
        <fullName evidence="3">mevalonate kinase</fullName>
        <ecNumber evidence="3">2.7.1.36</ecNumber>
    </recommendedName>
</protein>
<comment type="similarity">
    <text evidence="2">Belongs to the GHMP kinase family. Mevalonate kinase subfamily.</text>
</comment>
<evidence type="ECO:0000256" key="4">
    <source>
        <dbReference type="ARBA" id="ARBA00022490"/>
    </source>
</evidence>
<dbReference type="NCBIfam" id="TIGR00549">
    <property type="entry name" value="mevalon_kin"/>
    <property type="match status" value="1"/>
</dbReference>
<feature type="domain" description="GHMP kinase N-terminal" evidence="13">
    <location>
        <begin position="110"/>
        <end position="189"/>
    </location>
</feature>
<evidence type="ECO:0000256" key="9">
    <source>
        <dbReference type="ARBA" id="ARBA00022840"/>
    </source>
</evidence>
<dbReference type="PROSITE" id="PS00627">
    <property type="entry name" value="GHMP_KINASES_ATP"/>
    <property type="match status" value="1"/>
</dbReference>
<reference evidence="15 16" key="1">
    <citation type="submission" date="2017-12" db="EMBL/GenBank/DDBJ databases">
        <title>Streptomyces populusis sp. nov., a novel endophytic actinobacterium isolated from stems of Populus adenopoda Maxim.</title>
        <authorList>
            <person name="Wang Z."/>
        </authorList>
    </citation>
    <scope>NUCLEOTIDE SEQUENCE [LARGE SCALE GENOMIC DNA]</scope>
    <source>
        <strain evidence="15 16">A249</strain>
    </source>
</reference>
<dbReference type="GO" id="GO:0004496">
    <property type="term" value="F:mevalonate kinase activity"/>
    <property type="evidence" value="ECO:0007669"/>
    <property type="project" value="UniProtKB-EC"/>
</dbReference>
<feature type="domain" description="GHMP kinase C-terminal" evidence="14">
    <location>
        <begin position="259"/>
        <end position="337"/>
    </location>
</feature>
<dbReference type="GO" id="GO:0005524">
    <property type="term" value="F:ATP binding"/>
    <property type="evidence" value="ECO:0007669"/>
    <property type="project" value="UniProtKB-KW"/>
</dbReference>
<dbReference type="PRINTS" id="PR00959">
    <property type="entry name" value="MEVGALKINASE"/>
</dbReference>
<dbReference type="InterPro" id="IPR020568">
    <property type="entry name" value="Ribosomal_Su5_D2-typ_SF"/>
</dbReference>
<organism evidence="15 16">
    <name type="scientific">Streptomyces populi</name>
    <dbReference type="NCBI Taxonomy" id="2058924"/>
    <lineage>
        <taxon>Bacteria</taxon>
        <taxon>Bacillati</taxon>
        <taxon>Actinomycetota</taxon>
        <taxon>Actinomycetes</taxon>
        <taxon>Kitasatosporales</taxon>
        <taxon>Streptomycetaceae</taxon>
        <taxon>Streptomyces</taxon>
    </lineage>
</organism>
<keyword evidence="16" id="KW-1185">Reference proteome</keyword>
<keyword evidence="8 15" id="KW-0418">Kinase</keyword>
<comment type="pathway">
    <text evidence="12">Isoprenoid biosynthesis; isopentenyl diphosphate biosynthesis via mevalonate pathway; isopentenyl diphosphate from (R)-mevalonate: step 1/3.</text>
</comment>
<keyword evidence="5" id="KW-0444">Lipid biosynthesis</keyword>
<evidence type="ECO:0000256" key="6">
    <source>
        <dbReference type="ARBA" id="ARBA00022679"/>
    </source>
</evidence>